<dbReference type="SUPFAM" id="SSF48008">
    <property type="entry name" value="GntR ligand-binding domain-like"/>
    <property type="match status" value="1"/>
</dbReference>
<dbReference type="InterPro" id="IPR008920">
    <property type="entry name" value="TF_FadR/GntR_C"/>
</dbReference>
<dbReference type="PANTHER" id="PTHR43537:SF24">
    <property type="entry name" value="GLUCONATE OPERON TRANSCRIPTIONAL REPRESSOR"/>
    <property type="match status" value="1"/>
</dbReference>
<dbReference type="PROSITE" id="PS50949">
    <property type="entry name" value="HTH_GNTR"/>
    <property type="match status" value="1"/>
</dbReference>
<dbReference type="PANTHER" id="PTHR43537">
    <property type="entry name" value="TRANSCRIPTIONAL REGULATOR, GNTR FAMILY"/>
    <property type="match status" value="1"/>
</dbReference>
<sequence>MKINEIRTLTDSIYESLRQAILSGDFRSGDRLKELELSKNFNVSSTPIREALARLSQDGLVSIDRYRGATITTYTSKDFEDLYQIREFLEIPAIRIAASKIEISDIKKLQQILEDGDQALEQGDFIRLNNLDLDFHETLVMCSRNQHLSKTTRSIHEKIQTIRRIVVPLSNINSKSQIAHYKIFDAVRNHDADRAESELRCHIQNTAEEVLHLIKN</sequence>
<keyword evidence="3" id="KW-0804">Transcription</keyword>
<dbReference type="InterPro" id="IPR036390">
    <property type="entry name" value="WH_DNA-bd_sf"/>
</dbReference>
<dbReference type="Gene3D" id="1.20.120.530">
    <property type="entry name" value="GntR ligand-binding domain-like"/>
    <property type="match status" value="1"/>
</dbReference>
<keyword evidence="6" id="KW-1185">Reference proteome</keyword>
<dbReference type="EMBL" id="JAQAGZ010000002">
    <property type="protein sequence ID" value="MCZ8511572.1"/>
    <property type="molecule type" value="Genomic_DNA"/>
</dbReference>
<dbReference type="Pfam" id="PF00392">
    <property type="entry name" value="GntR"/>
    <property type="match status" value="1"/>
</dbReference>
<feature type="domain" description="HTH gntR-type" evidence="4">
    <location>
        <begin position="7"/>
        <end position="74"/>
    </location>
</feature>
<name>A0ABT4Q3W6_9BACL</name>
<organism evidence="5 6">
    <name type="scientific">Paenibacillus gyeongsangnamensis</name>
    <dbReference type="NCBI Taxonomy" id="3388067"/>
    <lineage>
        <taxon>Bacteria</taxon>
        <taxon>Bacillati</taxon>
        <taxon>Bacillota</taxon>
        <taxon>Bacilli</taxon>
        <taxon>Bacillales</taxon>
        <taxon>Paenibacillaceae</taxon>
        <taxon>Paenibacillus</taxon>
    </lineage>
</organism>
<gene>
    <name evidence="5" type="ORF">O9H85_03805</name>
</gene>
<dbReference type="InterPro" id="IPR000524">
    <property type="entry name" value="Tscrpt_reg_HTH_GntR"/>
</dbReference>
<dbReference type="CDD" id="cd07377">
    <property type="entry name" value="WHTH_GntR"/>
    <property type="match status" value="1"/>
</dbReference>
<evidence type="ECO:0000256" key="3">
    <source>
        <dbReference type="ARBA" id="ARBA00023163"/>
    </source>
</evidence>
<proteinExistence type="predicted"/>
<protein>
    <submittedName>
        <fullName evidence="5">GntR family transcriptional regulator</fullName>
    </submittedName>
</protein>
<evidence type="ECO:0000256" key="2">
    <source>
        <dbReference type="ARBA" id="ARBA00023125"/>
    </source>
</evidence>
<evidence type="ECO:0000259" key="4">
    <source>
        <dbReference type="PROSITE" id="PS50949"/>
    </source>
</evidence>
<keyword evidence="2" id="KW-0238">DNA-binding</keyword>
<evidence type="ECO:0000256" key="1">
    <source>
        <dbReference type="ARBA" id="ARBA00023015"/>
    </source>
</evidence>
<dbReference type="SUPFAM" id="SSF46785">
    <property type="entry name" value="Winged helix' DNA-binding domain"/>
    <property type="match status" value="1"/>
</dbReference>
<comment type="caution">
    <text evidence="5">The sequence shown here is derived from an EMBL/GenBank/DDBJ whole genome shotgun (WGS) entry which is preliminary data.</text>
</comment>
<dbReference type="RefSeq" id="WP_269879970.1">
    <property type="nucleotide sequence ID" value="NZ_JAQAGZ010000002.1"/>
</dbReference>
<dbReference type="Gene3D" id="1.10.10.10">
    <property type="entry name" value="Winged helix-like DNA-binding domain superfamily/Winged helix DNA-binding domain"/>
    <property type="match status" value="1"/>
</dbReference>
<accession>A0ABT4Q3W6</accession>
<evidence type="ECO:0000313" key="6">
    <source>
        <dbReference type="Proteomes" id="UP001527882"/>
    </source>
</evidence>
<dbReference type="Pfam" id="PF07729">
    <property type="entry name" value="FCD"/>
    <property type="match status" value="1"/>
</dbReference>
<dbReference type="Proteomes" id="UP001527882">
    <property type="component" value="Unassembled WGS sequence"/>
</dbReference>
<evidence type="ECO:0000313" key="5">
    <source>
        <dbReference type="EMBL" id="MCZ8511572.1"/>
    </source>
</evidence>
<dbReference type="InterPro" id="IPR011711">
    <property type="entry name" value="GntR_C"/>
</dbReference>
<dbReference type="SMART" id="SM00895">
    <property type="entry name" value="FCD"/>
    <property type="match status" value="1"/>
</dbReference>
<dbReference type="SMART" id="SM00345">
    <property type="entry name" value="HTH_GNTR"/>
    <property type="match status" value="1"/>
</dbReference>
<reference evidence="5 6" key="1">
    <citation type="submission" date="2022-12" db="EMBL/GenBank/DDBJ databases">
        <title>Draft genome sequence of Paenibacillus sp. dW9.</title>
        <authorList>
            <person name="Choi E.-W."/>
            <person name="Kim D.-U."/>
        </authorList>
    </citation>
    <scope>NUCLEOTIDE SEQUENCE [LARGE SCALE GENOMIC DNA]</scope>
    <source>
        <strain evidence="6">dW9</strain>
    </source>
</reference>
<dbReference type="InterPro" id="IPR036388">
    <property type="entry name" value="WH-like_DNA-bd_sf"/>
</dbReference>
<keyword evidence="1" id="KW-0805">Transcription regulation</keyword>